<dbReference type="PANTHER" id="PTHR36924">
    <property type="entry name" value="ANTITOXIN HIGA-1"/>
    <property type="match status" value="1"/>
</dbReference>
<evidence type="ECO:0000313" key="3">
    <source>
        <dbReference type="EMBL" id="QDL11363.1"/>
    </source>
</evidence>
<name>A0A856MJ90_9CYAN</name>
<protein>
    <submittedName>
        <fullName evidence="3">Addiction module antidote protein, HigA family</fullName>
    </submittedName>
</protein>
<keyword evidence="1" id="KW-0238">DNA-binding</keyword>
<dbReference type="InterPro" id="IPR001387">
    <property type="entry name" value="Cro/C1-type_HTH"/>
</dbReference>
<dbReference type="Proteomes" id="UP000503129">
    <property type="component" value="Chromosome"/>
</dbReference>
<accession>A0A856MJ90</accession>
<proteinExistence type="predicted"/>
<dbReference type="InterPro" id="IPR013430">
    <property type="entry name" value="Toxin_antidote_HigA"/>
</dbReference>
<dbReference type="AlphaFoldDB" id="A0A856MJ90"/>
<dbReference type="InterPro" id="IPR010982">
    <property type="entry name" value="Lambda_DNA-bd_dom_sf"/>
</dbReference>
<feature type="domain" description="HTH cro/C1-type" evidence="2">
    <location>
        <begin position="16"/>
        <end position="69"/>
    </location>
</feature>
<reference evidence="3 4" key="1">
    <citation type="submission" date="2018-06" db="EMBL/GenBank/DDBJ databases">
        <title>Comparative genomics of Brasilonema spp. strains.</title>
        <authorList>
            <person name="Alvarenga D.O."/>
            <person name="Fiore M.F."/>
            <person name="Varani A.M."/>
        </authorList>
    </citation>
    <scope>NUCLEOTIDE SEQUENCE [LARGE SCALE GENOMIC DNA]</scope>
    <source>
        <strain evidence="3 4">CENA114</strain>
    </source>
</reference>
<sequence>MITKRKPRHPGELIKRQYLEPLNMTITELAEILNVSRKTVSEIVNEQASVTPNMALRLARAFQTTPELWLNLQQKYDVWCAANESEAWKEISPINLQTC</sequence>
<evidence type="ECO:0000259" key="2">
    <source>
        <dbReference type="PROSITE" id="PS50943"/>
    </source>
</evidence>
<dbReference type="RefSeq" id="WP_169267164.1">
    <property type="nucleotide sequence ID" value="NZ_CAWOXK010000001.1"/>
</dbReference>
<dbReference type="KEGG" id="bsen:DP114_28805"/>
<dbReference type="Gene3D" id="1.10.260.40">
    <property type="entry name" value="lambda repressor-like DNA-binding domains"/>
    <property type="match status" value="1"/>
</dbReference>
<gene>
    <name evidence="3" type="primary">higA</name>
    <name evidence="3" type="ORF">DP114_28805</name>
</gene>
<dbReference type="CDD" id="cd00093">
    <property type="entry name" value="HTH_XRE"/>
    <property type="match status" value="1"/>
</dbReference>
<dbReference type="Pfam" id="PF01381">
    <property type="entry name" value="HTH_3"/>
    <property type="match status" value="1"/>
</dbReference>
<evidence type="ECO:0000256" key="1">
    <source>
        <dbReference type="ARBA" id="ARBA00023125"/>
    </source>
</evidence>
<dbReference type="EMBL" id="CP030118">
    <property type="protein sequence ID" value="QDL11363.1"/>
    <property type="molecule type" value="Genomic_DNA"/>
</dbReference>
<evidence type="ECO:0000313" key="4">
    <source>
        <dbReference type="Proteomes" id="UP000503129"/>
    </source>
</evidence>
<dbReference type="SMART" id="SM00530">
    <property type="entry name" value="HTH_XRE"/>
    <property type="match status" value="1"/>
</dbReference>
<dbReference type="PANTHER" id="PTHR36924:SF1">
    <property type="entry name" value="ANTITOXIN HIGA-1"/>
    <property type="match status" value="1"/>
</dbReference>
<dbReference type="SUPFAM" id="SSF47413">
    <property type="entry name" value="lambda repressor-like DNA-binding domains"/>
    <property type="match status" value="1"/>
</dbReference>
<dbReference type="GO" id="GO:0003677">
    <property type="term" value="F:DNA binding"/>
    <property type="evidence" value="ECO:0007669"/>
    <property type="project" value="UniProtKB-KW"/>
</dbReference>
<keyword evidence="4" id="KW-1185">Reference proteome</keyword>
<dbReference type="NCBIfam" id="TIGR02607">
    <property type="entry name" value="antidote_HigA"/>
    <property type="match status" value="1"/>
</dbReference>
<dbReference type="PROSITE" id="PS50943">
    <property type="entry name" value="HTH_CROC1"/>
    <property type="match status" value="1"/>
</dbReference>
<organism evidence="3 4">
    <name type="scientific">Brasilonema sennae CENA114</name>
    <dbReference type="NCBI Taxonomy" id="415709"/>
    <lineage>
        <taxon>Bacteria</taxon>
        <taxon>Bacillati</taxon>
        <taxon>Cyanobacteriota</taxon>
        <taxon>Cyanophyceae</taxon>
        <taxon>Nostocales</taxon>
        <taxon>Scytonemataceae</taxon>
        <taxon>Brasilonema</taxon>
        <taxon>Bromeliae group (in: Brasilonema)</taxon>
    </lineage>
</organism>